<dbReference type="AlphaFoldDB" id="E1R7P2"/>
<dbReference type="SMART" id="SM00732">
    <property type="entry name" value="YqgFc"/>
    <property type="match status" value="1"/>
</dbReference>
<dbReference type="InterPro" id="IPR037027">
    <property type="entry name" value="YqgF/RNaseH-like_dom_sf"/>
</dbReference>
<dbReference type="FunFam" id="1.10.150.310:FF:000002">
    <property type="entry name" value="Putative transcription modulator/accessory protein"/>
    <property type="match status" value="1"/>
</dbReference>
<dbReference type="InterPro" id="IPR041692">
    <property type="entry name" value="HHH_9"/>
</dbReference>
<dbReference type="Pfam" id="PF09371">
    <property type="entry name" value="Tex_N"/>
    <property type="match status" value="1"/>
</dbReference>
<dbReference type="InterPro" id="IPR018974">
    <property type="entry name" value="Tex-like_N"/>
</dbReference>
<dbReference type="InterPro" id="IPR032639">
    <property type="entry name" value="Tex_YqgF"/>
</dbReference>
<dbReference type="InterPro" id="IPR010994">
    <property type="entry name" value="RuvA_2-like"/>
</dbReference>
<dbReference type="SUPFAM" id="SSF158832">
    <property type="entry name" value="Tex N-terminal region-like"/>
    <property type="match status" value="1"/>
</dbReference>
<dbReference type="CDD" id="cd05685">
    <property type="entry name" value="S1_Tex"/>
    <property type="match status" value="1"/>
</dbReference>
<dbReference type="GO" id="GO:0006412">
    <property type="term" value="P:translation"/>
    <property type="evidence" value="ECO:0007669"/>
    <property type="project" value="TreeGrafter"/>
</dbReference>
<dbReference type="PROSITE" id="PS50126">
    <property type="entry name" value="S1"/>
    <property type="match status" value="1"/>
</dbReference>
<dbReference type="STRING" id="573413.Spirs_3661"/>
<evidence type="ECO:0000313" key="2">
    <source>
        <dbReference type="EMBL" id="ADK82747.1"/>
    </source>
</evidence>
<dbReference type="GO" id="GO:0003735">
    <property type="term" value="F:structural constituent of ribosome"/>
    <property type="evidence" value="ECO:0007669"/>
    <property type="project" value="TreeGrafter"/>
</dbReference>
<dbReference type="InterPro" id="IPR012340">
    <property type="entry name" value="NA-bd_OB-fold"/>
</dbReference>
<dbReference type="Gene3D" id="2.40.50.140">
    <property type="entry name" value="Nucleic acid-binding proteins"/>
    <property type="match status" value="1"/>
</dbReference>
<dbReference type="EMBL" id="CP002116">
    <property type="protein sequence ID" value="ADK82747.1"/>
    <property type="molecule type" value="Genomic_DNA"/>
</dbReference>
<accession>E1R7P2</accession>
<dbReference type="Gene3D" id="1.10.150.310">
    <property type="entry name" value="Tex RuvX-like domain-like"/>
    <property type="match status" value="1"/>
</dbReference>
<dbReference type="Pfam" id="PF22706">
    <property type="entry name" value="Tex_central_region"/>
    <property type="match status" value="1"/>
</dbReference>
<dbReference type="InterPro" id="IPR044146">
    <property type="entry name" value="S1_Tex"/>
</dbReference>
<dbReference type="Pfam" id="PF17674">
    <property type="entry name" value="HHH_9"/>
    <property type="match status" value="1"/>
</dbReference>
<dbReference type="HOGENOM" id="CLU_009833_0_2_12"/>
<dbReference type="RefSeq" id="WP_013256206.1">
    <property type="nucleotide sequence ID" value="NC_014364.1"/>
</dbReference>
<dbReference type="PANTHER" id="PTHR10724:SF10">
    <property type="entry name" value="S1 RNA-BINDING DOMAIN-CONTAINING PROTEIN 1"/>
    <property type="match status" value="1"/>
</dbReference>
<dbReference type="GO" id="GO:0005737">
    <property type="term" value="C:cytoplasm"/>
    <property type="evidence" value="ECO:0007669"/>
    <property type="project" value="UniProtKB-ARBA"/>
</dbReference>
<dbReference type="Pfam" id="PF00575">
    <property type="entry name" value="S1"/>
    <property type="match status" value="1"/>
</dbReference>
<dbReference type="FunFam" id="1.10.10.650:FF:000001">
    <property type="entry name" value="S1 RNA-binding domain 1"/>
    <property type="match status" value="1"/>
</dbReference>
<dbReference type="FunFam" id="3.30.420.140:FF:000001">
    <property type="entry name" value="RNA-binding transcriptional accessory protein"/>
    <property type="match status" value="1"/>
</dbReference>
<sequence length="732" mass="79325">MDDALIQAVTLETGLLERGVRAVIELSASGATVPFIARYRKEATGELDEEEIRGILEAKEKTAALWKRRESILDSLKERDLLNTDLEKALCQATALSELEDLYLPFRPKRKTRASAAREVGLEPLAELLVSGRCDDVDAAAADFIDPDKGTTSVEDALGGARDIIAEEISESAAVRACLRELFARKAIFSAISVKKRCEEDPKGSARFRDYFDWSEAVKGVAGHRVLAVRRGAALGFLRWHLLPPEEDALLSVKHLSMRVGGVPSSLEASEGPHTPLHGEAAKQVASAAEDAYSRLLAPSLETELKSVLVARAEEESILRFGENLRELLLQPPLGPRSVLALDPGLRTGCKLAVISSGGALLEHDVIFPLPPQNKKVEATRRILELIAQYGIEAVAVGNGTGGRESVDFLKEAGLPASVSVVSVDESGASVYSASPLAREEFPDQDVTVRGAVSIGRRLQDPLAELVKIDPKSIGVGQYQHDVDQKALKKALDQTVESCVNNVGVELNSASVRLLSYVSGVGEKLASSLIAFRNDNGPFQSRSQLLSVPGLGPKAYEQAAGFLRIRGANNPLDASAVHPERYTLVEKMAVTVGVSVGDLIGDDNTVRSTIDLHSYINEHTGMATLRDIMAELEKPGRDPRSPFEIFSFDEGVRSPEDLREGMILPGIVTNITSFGAFVDIGVHQDGLVHISHLADHFVKDPAEVVRLKQQVQVKVISVDLERRRIGLSMKRE</sequence>
<protein>
    <submittedName>
        <fullName evidence="2">Tex-like protein</fullName>
    </submittedName>
</protein>
<dbReference type="InterPro" id="IPR006641">
    <property type="entry name" value="YqgF/RNaseH-like_dom"/>
</dbReference>
<dbReference type="OrthoDB" id="9804714at2"/>
<dbReference type="KEGG" id="ssm:Spirs_3661"/>
<dbReference type="GO" id="GO:0003729">
    <property type="term" value="F:mRNA binding"/>
    <property type="evidence" value="ECO:0007669"/>
    <property type="project" value="UniProtKB-ARBA"/>
</dbReference>
<dbReference type="SMART" id="SM00316">
    <property type="entry name" value="S1"/>
    <property type="match status" value="1"/>
</dbReference>
<dbReference type="Gene3D" id="3.30.420.140">
    <property type="entry name" value="YqgF/RNase H-like domain"/>
    <property type="match status" value="1"/>
</dbReference>
<dbReference type="SUPFAM" id="SSF47781">
    <property type="entry name" value="RuvA domain 2-like"/>
    <property type="match status" value="2"/>
</dbReference>
<dbReference type="InterPro" id="IPR023323">
    <property type="entry name" value="Tex-like_dom_sf"/>
</dbReference>
<name>E1R7P2_SEDSS</name>
<dbReference type="SUPFAM" id="SSF53098">
    <property type="entry name" value="Ribonuclease H-like"/>
    <property type="match status" value="1"/>
</dbReference>
<organism evidence="2 3">
    <name type="scientific">Sediminispirochaeta smaragdinae (strain DSM 11293 / JCM 15392 / SEBR 4228)</name>
    <name type="common">Spirochaeta smaragdinae</name>
    <dbReference type="NCBI Taxonomy" id="573413"/>
    <lineage>
        <taxon>Bacteria</taxon>
        <taxon>Pseudomonadati</taxon>
        <taxon>Spirochaetota</taxon>
        <taxon>Spirochaetia</taxon>
        <taxon>Spirochaetales</taxon>
        <taxon>Spirochaetaceae</taxon>
        <taxon>Sediminispirochaeta</taxon>
    </lineage>
</organism>
<keyword evidence="3" id="KW-1185">Reference proteome</keyword>
<dbReference type="Pfam" id="PF16921">
    <property type="entry name" value="Tex_YqgF"/>
    <property type="match status" value="1"/>
</dbReference>
<dbReference type="PANTHER" id="PTHR10724">
    <property type="entry name" value="30S RIBOSOMAL PROTEIN S1"/>
    <property type="match status" value="1"/>
</dbReference>
<dbReference type="InterPro" id="IPR050437">
    <property type="entry name" value="Ribos_protein_bS1-like"/>
</dbReference>
<dbReference type="eggNOG" id="COG2183">
    <property type="taxonomic scope" value="Bacteria"/>
</dbReference>
<dbReference type="InterPro" id="IPR023319">
    <property type="entry name" value="Tex-like_HTH_dom_sf"/>
</dbReference>
<dbReference type="InterPro" id="IPR003029">
    <property type="entry name" value="S1_domain"/>
</dbReference>
<dbReference type="FunFam" id="2.40.50.140:FF:000051">
    <property type="entry name" value="RNA-binding transcriptional accessory protein"/>
    <property type="match status" value="1"/>
</dbReference>
<dbReference type="InterPro" id="IPR012337">
    <property type="entry name" value="RNaseH-like_sf"/>
</dbReference>
<proteinExistence type="predicted"/>
<feature type="domain" description="S1 motif" evidence="1">
    <location>
        <begin position="661"/>
        <end position="730"/>
    </location>
</feature>
<evidence type="ECO:0000259" key="1">
    <source>
        <dbReference type="PROSITE" id="PS50126"/>
    </source>
</evidence>
<evidence type="ECO:0000313" key="3">
    <source>
        <dbReference type="Proteomes" id="UP000002318"/>
    </source>
</evidence>
<dbReference type="SUPFAM" id="SSF50249">
    <property type="entry name" value="Nucleic acid-binding proteins"/>
    <property type="match status" value="1"/>
</dbReference>
<reference evidence="2 3" key="1">
    <citation type="journal article" date="2010" name="Stand. Genomic Sci.">
        <title>Complete genome sequence of Spirochaeta smaragdinae type strain (SEBR 4228).</title>
        <authorList>
            <person name="Mavromatis K."/>
            <person name="Yasawong M."/>
            <person name="Chertkov O."/>
            <person name="Lapidus A."/>
            <person name="Lucas S."/>
            <person name="Nolan M."/>
            <person name="Del Rio T.G."/>
            <person name="Tice H."/>
            <person name="Cheng J.F."/>
            <person name="Pitluck S."/>
            <person name="Liolios K."/>
            <person name="Ivanova N."/>
            <person name="Tapia R."/>
            <person name="Han C."/>
            <person name="Bruce D."/>
            <person name="Goodwin L."/>
            <person name="Pati A."/>
            <person name="Chen A."/>
            <person name="Palaniappan K."/>
            <person name="Land M."/>
            <person name="Hauser L."/>
            <person name="Chang Y.J."/>
            <person name="Jeffries C.D."/>
            <person name="Detter J.C."/>
            <person name="Rohde M."/>
            <person name="Brambilla E."/>
            <person name="Spring S."/>
            <person name="Goker M."/>
            <person name="Sikorski J."/>
            <person name="Woyke T."/>
            <person name="Bristow J."/>
            <person name="Eisen J.A."/>
            <person name="Markowitz V."/>
            <person name="Hugenholtz P."/>
            <person name="Klenk H.P."/>
            <person name="Kyrpides N.C."/>
        </authorList>
    </citation>
    <scope>NUCLEOTIDE SEQUENCE [LARGE SCALE GENOMIC DNA]</scope>
    <source>
        <strain evidence="3">DSM 11293 / JCM 15392 / SEBR 4228</strain>
    </source>
</reference>
<dbReference type="Gene3D" id="1.10.10.650">
    <property type="entry name" value="RuvA domain 2-like"/>
    <property type="match status" value="1"/>
</dbReference>
<dbReference type="Pfam" id="PF12836">
    <property type="entry name" value="HHH_3"/>
    <property type="match status" value="1"/>
</dbReference>
<dbReference type="Proteomes" id="UP000002318">
    <property type="component" value="Chromosome"/>
</dbReference>
<dbReference type="Gene3D" id="1.10.3500.10">
    <property type="entry name" value="Tex N-terminal region-like"/>
    <property type="match status" value="1"/>
</dbReference>
<dbReference type="InterPro" id="IPR055179">
    <property type="entry name" value="Tex-like_central_region"/>
</dbReference>
<dbReference type="GO" id="GO:0006139">
    <property type="term" value="P:nucleobase-containing compound metabolic process"/>
    <property type="evidence" value="ECO:0007669"/>
    <property type="project" value="InterPro"/>
</dbReference>
<gene>
    <name evidence="2" type="ordered locus">Spirs_3661</name>
</gene>